<evidence type="ECO:0000313" key="3">
    <source>
        <dbReference type="Proteomes" id="UP000703269"/>
    </source>
</evidence>
<gene>
    <name evidence="2" type="ORF">PsYK624_057410</name>
</gene>
<organism evidence="2 3">
    <name type="scientific">Phanerochaete sordida</name>
    <dbReference type="NCBI Taxonomy" id="48140"/>
    <lineage>
        <taxon>Eukaryota</taxon>
        <taxon>Fungi</taxon>
        <taxon>Dikarya</taxon>
        <taxon>Basidiomycota</taxon>
        <taxon>Agaricomycotina</taxon>
        <taxon>Agaricomycetes</taxon>
        <taxon>Polyporales</taxon>
        <taxon>Phanerochaetaceae</taxon>
        <taxon>Phanerochaete</taxon>
    </lineage>
</organism>
<reference evidence="2 3" key="1">
    <citation type="submission" date="2021-08" db="EMBL/GenBank/DDBJ databases">
        <title>Draft Genome Sequence of Phanerochaete sordida strain YK-624.</title>
        <authorList>
            <person name="Mori T."/>
            <person name="Dohra H."/>
            <person name="Suzuki T."/>
            <person name="Kawagishi H."/>
            <person name="Hirai H."/>
        </authorList>
    </citation>
    <scope>NUCLEOTIDE SEQUENCE [LARGE SCALE GENOMIC DNA]</scope>
    <source>
        <strain evidence="2 3">YK-624</strain>
    </source>
</reference>
<feature type="compositionally biased region" description="Acidic residues" evidence="1">
    <location>
        <begin position="8"/>
        <end position="48"/>
    </location>
</feature>
<keyword evidence="3" id="KW-1185">Reference proteome</keyword>
<comment type="caution">
    <text evidence="2">The sequence shown here is derived from an EMBL/GenBank/DDBJ whole genome shotgun (WGS) entry which is preliminary data.</text>
</comment>
<proteinExistence type="predicted"/>
<feature type="compositionally biased region" description="Acidic residues" evidence="1">
    <location>
        <begin position="115"/>
        <end position="136"/>
    </location>
</feature>
<feature type="compositionally biased region" description="Basic and acidic residues" evidence="1">
    <location>
        <begin position="137"/>
        <end position="147"/>
    </location>
</feature>
<dbReference type="AlphaFoldDB" id="A0A9P3LD79"/>
<protein>
    <submittedName>
        <fullName evidence="2">Uncharacterized protein</fullName>
    </submittedName>
</protein>
<dbReference type="EMBL" id="BPQB01000013">
    <property type="protein sequence ID" value="GJE89637.1"/>
    <property type="molecule type" value="Genomic_DNA"/>
</dbReference>
<evidence type="ECO:0000313" key="2">
    <source>
        <dbReference type="EMBL" id="GJE89637.1"/>
    </source>
</evidence>
<dbReference type="OrthoDB" id="2803152at2759"/>
<feature type="compositionally biased region" description="Acidic residues" evidence="1">
    <location>
        <begin position="70"/>
        <end position="85"/>
    </location>
</feature>
<evidence type="ECO:0000256" key="1">
    <source>
        <dbReference type="SAM" id="MobiDB-lite"/>
    </source>
</evidence>
<sequence length="153" mass="16545">MSKKAEPVEEPQVDDDDAEESDEYDVEEEEEEAEGFEQDDEGEGEDDAGLTQKGDSLTALLLGGDAPAQDGEDEEEDEEDEDEEYTPAPEITGPATEAIAASPPEPISRKRSRDDEDANGEADDLSGDYGEFEENGEAVKKKARAAEAEAEEV</sequence>
<accession>A0A9P3LD79</accession>
<dbReference type="Proteomes" id="UP000703269">
    <property type="component" value="Unassembled WGS sequence"/>
</dbReference>
<name>A0A9P3LD79_9APHY</name>
<feature type="region of interest" description="Disordered" evidence="1">
    <location>
        <begin position="1"/>
        <end position="153"/>
    </location>
</feature>